<evidence type="ECO:0000256" key="2">
    <source>
        <dbReference type="ARBA" id="ARBA00004496"/>
    </source>
</evidence>
<keyword evidence="10" id="KW-0788">Thiol protease</keyword>
<dbReference type="InterPro" id="IPR016129">
    <property type="entry name" value="Caspase_his_AS"/>
</dbReference>
<evidence type="ECO:0000259" key="19">
    <source>
        <dbReference type="PROSITE" id="PS50208"/>
    </source>
</evidence>
<evidence type="ECO:0000256" key="8">
    <source>
        <dbReference type="ARBA" id="ARBA00022737"/>
    </source>
</evidence>
<evidence type="ECO:0000256" key="4">
    <source>
        <dbReference type="ARBA" id="ARBA00022490"/>
    </source>
</evidence>
<protein>
    <recommendedName>
        <fullName evidence="15">Caspase-8</fullName>
        <ecNumber evidence="14">3.4.22.61</ecNumber>
    </recommendedName>
</protein>
<dbReference type="KEGG" id="cvg:107082055"/>
<evidence type="ECO:0000256" key="9">
    <source>
        <dbReference type="ARBA" id="ARBA00022801"/>
    </source>
</evidence>
<dbReference type="PANTHER" id="PTHR48169">
    <property type="entry name" value="DED DOMAIN-CONTAINING PROTEIN"/>
    <property type="match status" value="1"/>
</dbReference>
<dbReference type="RefSeq" id="XP_015225993.1">
    <property type="nucleotide sequence ID" value="XM_015370507.1"/>
</dbReference>
<dbReference type="GO" id="GO:0006915">
    <property type="term" value="P:apoptotic process"/>
    <property type="evidence" value="ECO:0007669"/>
    <property type="project" value="UniProtKB-KW"/>
</dbReference>
<dbReference type="CDD" id="cd00032">
    <property type="entry name" value="CASc"/>
    <property type="match status" value="1"/>
</dbReference>
<dbReference type="InterPro" id="IPR011029">
    <property type="entry name" value="DEATH-like_dom_sf"/>
</dbReference>
<dbReference type="InterPro" id="IPR001309">
    <property type="entry name" value="Pept_C14_p20"/>
</dbReference>
<dbReference type="SUPFAM" id="SSF47986">
    <property type="entry name" value="DEATH domain"/>
    <property type="match status" value="2"/>
</dbReference>
<proteinExistence type="inferred from homology"/>
<dbReference type="GO" id="GO:0032991">
    <property type="term" value="C:protein-containing complex"/>
    <property type="evidence" value="ECO:0007669"/>
    <property type="project" value="UniProtKB-ARBA"/>
</dbReference>
<dbReference type="PROSITE" id="PS50168">
    <property type="entry name" value="DED"/>
    <property type="match status" value="2"/>
</dbReference>
<evidence type="ECO:0000256" key="1">
    <source>
        <dbReference type="ARBA" id="ARBA00004123"/>
    </source>
</evidence>
<evidence type="ECO:0000256" key="10">
    <source>
        <dbReference type="ARBA" id="ARBA00022807"/>
    </source>
</evidence>
<keyword evidence="21" id="KW-1185">Reference proteome</keyword>
<comment type="similarity">
    <text evidence="3 16">Belongs to the peptidase C14A family.</text>
</comment>
<dbReference type="GO" id="GO:0005634">
    <property type="term" value="C:nucleus"/>
    <property type="evidence" value="ECO:0007669"/>
    <property type="project" value="UniProtKB-SubCell"/>
</dbReference>
<dbReference type="GO" id="GO:0043065">
    <property type="term" value="P:positive regulation of apoptotic process"/>
    <property type="evidence" value="ECO:0007669"/>
    <property type="project" value="UniProtKB-ARBA"/>
</dbReference>
<evidence type="ECO:0000313" key="20">
    <source>
        <dbReference type="Ensembl" id="ENSCVAP00000021001.1"/>
    </source>
</evidence>
<dbReference type="GeneTree" id="ENSGT00940000160994"/>
<feature type="domain" description="DED" evidence="17">
    <location>
        <begin position="91"/>
        <end position="157"/>
    </location>
</feature>
<evidence type="ECO:0000256" key="7">
    <source>
        <dbReference type="ARBA" id="ARBA00022703"/>
    </source>
</evidence>
<feature type="domain" description="Caspase family p20" evidence="19">
    <location>
        <begin position="251"/>
        <end position="377"/>
    </location>
</feature>
<dbReference type="InterPro" id="IPR002138">
    <property type="entry name" value="Pept_C14_p10"/>
</dbReference>
<reference evidence="20" key="1">
    <citation type="submission" date="2025-08" db="UniProtKB">
        <authorList>
            <consortium name="Ensembl"/>
        </authorList>
    </citation>
    <scope>IDENTIFICATION</scope>
</reference>
<organism evidence="20 21">
    <name type="scientific">Cyprinodon variegatus</name>
    <name type="common">Sheepshead minnow</name>
    <dbReference type="NCBI Taxonomy" id="28743"/>
    <lineage>
        <taxon>Eukaryota</taxon>
        <taxon>Metazoa</taxon>
        <taxon>Chordata</taxon>
        <taxon>Craniata</taxon>
        <taxon>Vertebrata</taxon>
        <taxon>Euteleostomi</taxon>
        <taxon>Actinopterygii</taxon>
        <taxon>Neopterygii</taxon>
        <taxon>Teleostei</taxon>
        <taxon>Neoteleostei</taxon>
        <taxon>Acanthomorphata</taxon>
        <taxon>Ovalentaria</taxon>
        <taxon>Atherinomorphae</taxon>
        <taxon>Cyprinodontiformes</taxon>
        <taxon>Cyprinodontidae</taxon>
        <taxon>Cyprinodon</taxon>
    </lineage>
</organism>
<evidence type="ECO:0000256" key="11">
    <source>
        <dbReference type="ARBA" id="ARBA00023145"/>
    </source>
</evidence>
<dbReference type="Proteomes" id="UP000265020">
    <property type="component" value="Unassembled WGS sequence"/>
</dbReference>
<dbReference type="InterPro" id="IPR001875">
    <property type="entry name" value="DED_dom"/>
</dbReference>
<sequence>MDFQRVLLGVEKDLSQDEVEAIAFLCTDLLRKNPNSVSSVSDLFTMLMDEDRLSAEEPQLLIELLLTIQRPVILRELGISDRMFTASQISPYRKLLYHLSEEITSEELKKMKFLLDKDLPRKKLEKKTTLGVFLEMERRDLINEDNLDYLANIFKSVFPLLNEKIRRFSEDKCRPRSSSLPPEPNQILKQFNRTGSFNMNDPMHPLPSMNSFNTSNEPVASLDTSALPEIKRSESQENIEVLKKYQMTGKKRGICLIVNNNDFSRSTVALKERKGTNADEDALKEVFEWLGFDVEIHQDCNGQKIHSVLQDLRKKDHSQMDCLVCCFLSHGTEGGVYGVDGKVVKIKDMMSPFYGQMCPSLVEKPKLFFIQACQGTNELRPIQADGPEDETSEVVSDARVANESIPVAADFLLGMATLPDYVSFRDKSNGTWYIQSLCQNLVKLVPKGIDLVSILTEVNNDVSKKTDNTQRKKQMPQPSFSLRKRVVFPIPKRPPPFLN</sequence>
<dbReference type="CTD" id="843"/>
<dbReference type="CDD" id="cd08334">
    <property type="entry name" value="DED_Caspase_8_10_r2"/>
    <property type="match status" value="1"/>
</dbReference>
<dbReference type="OMA" id="HTEARRC"/>
<dbReference type="FunFam" id="3.40.50.1460:FF:000008">
    <property type="entry name" value="caspase-8 isoform X1"/>
    <property type="match status" value="1"/>
</dbReference>
<dbReference type="SMART" id="SM00115">
    <property type="entry name" value="CASc"/>
    <property type="match status" value="1"/>
</dbReference>
<keyword evidence="5" id="KW-0597">Phosphoprotein</keyword>
<dbReference type="Gene3D" id="1.10.533.10">
    <property type="entry name" value="Death Domain, Fas"/>
    <property type="match status" value="2"/>
</dbReference>
<dbReference type="SMART" id="SM00031">
    <property type="entry name" value="DED"/>
    <property type="match status" value="2"/>
</dbReference>
<keyword evidence="6" id="KW-0645">Protease</keyword>
<evidence type="ECO:0000256" key="14">
    <source>
        <dbReference type="ARBA" id="ARBA00066479"/>
    </source>
</evidence>
<dbReference type="GO" id="GO:0006508">
    <property type="term" value="P:proteolysis"/>
    <property type="evidence" value="ECO:0007669"/>
    <property type="project" value="UniProtKB-KW"/>
</dbReference>
<feature type="domain" description="Caspase family p10" evidence="18">
    <location>
        <begin position="401"/>
        <end position="488"/>
    </location>
</feature>
<evidence type="ECO:0000256" key="5">
    <source>
        <dbReference type="ARBA" id="ARBA00022553"/>
    </source>
</evidence>
<keyword evidence="4" id="KW-0963">Cytoplasm</keyword>
<dbReference type="EC" id="3.4.22.61" evidence="14"/>
<dbReference type="GeneID" id="107082055"/>
<keyword evidence="11" id="KW-0865">Zymogen</keyword>
<feature type="domain" description="DED" evidence="17">
    <location>
        <begin position="2"/>
        <end position="79"/>
    </location>
</feature>
<dbReference type="STRING" id="28743.ENSCVAP00000021001"/>
<dbReference type="OrthoDB" id="6114029at2759"/>
<dbReference type="FunFam" id="1.10.533.10:FF:000016">
    <property type="entry name" value="CASP8 and FADD-like apoptosis regulator"/>
    <property type="match status" value="1"/>
</dbReference>
<accession>A0A3Q2DMS2</accession>
<keyword evidence="12" id="KW-0539">Nucleus</keyword>
<evidence type="ECO:0000256" key="13">
    <source>
        <dbReference type="ARBA" id="ARBA00051626"/>
    </source>
</evidence>
<dbReference type="GO" id="GO:0051604">
    <property type="term" value="P:protein maturation"/>
    <property type="evidence" value="ECO:0007669"/>
    <property type="project" value="UniProtKB-ARBA"/>
</dbReference>
<dbReference type="SUPFAM" id="SSF52129">
    <property type="entry name" value="Caspase-like"/>
    <property type="match status" value="1"/>
</dbReference>
<dbReference type="Pfam" id="PF01335">
    <property type="entry name" value="DED"/>
    <property type="match status" value="2"/>
</dbReference>
<comment type="catalytic activity">
    <reaction evidence="13">
        <text>Strict requirement for Asp at position P1 and has a preferred cleavage sequence of (Leu/Asp/Val)-Glu-Thr-Asp-|-(Gly/Ser/Ala).</text>
        <dbReference type="EC" id="3.4.22.61"/>
    </reaction>
</comment>
<evidence type="ECO:0000259" key="17">
    <source>
        <dbReference type="PROSITE" id="PS50168"/>
    </source>
</evidence>
<dbReference type="InterPro" id="IPR033139">
    <property type="entry name" value="Caspase_cys_AS"/>
</dbReference>
<name>A0A3Q2DMS2_CYPVA</name>
<dbReference type="GO" id="GO:0005886">
    <property type="term" value="C:plasma membrane"/>
    <property type="evidence" value="ECO:0007669"/>
    <property type="project" value="UniProtKB-ARBA"/>
</dbReference>
<dbReference type="Pfam" id="PF00656">
    <property type="entry name" value="Peptidase_C14"/>
    <property type="match status" value="1"/>
</dbReference>
<dbReference type="Gene3D" id="3.40.50.1460">
    <property type="match status" value="1"/>
</dbReference>
<reference evidence="20" key="2">
    <citation type="submission" date="2025-09" db="UniProtKB">
        <authorList>
            <consortium name="Ensembl"/>
        </authorList>
    </citation>
    <scope>IDENTIFICATION</scope>
</reference>
<dbReference type="PROSITE" id="PS01122">
    <property type="entry name" value="CASPASE_CYS"/>
    <property type="match status" value="1"/>
</dbReference>
<evidence type="ECO:0000256" key="6">
    <source>
        <dbReference type="ARBA" id="ARBA00022670"/>
    </source>
</evidence>
<dbReference type="GO" id="GO:0005737">
    <property type="term" value="C:cytoplasm"/>
    <property type="evidence" value="ECO:0007669"/>
    <property type="project" value="UniProtKB-SubCell"/>
</dbReference>
<evidence type="ECO:0000313" key="21">
    <source>
        <dbReference type="Proteomes" id="UP000265020"/>
    </source>
</evidence>
<dbReference type="InterPro" id="IPR029030">
    <property type="entry name" value="Caspase-like_dom_sf"/>
</dbReference>
<dbReference type="InterPro" id="IPR015917">
    <property type="entry name" value="Pept_C14A"/>
</dbReference>
<dbReference type="PANTHER" id="PTHR48169:SF7">
    <property type="entry name" value="CASPASE 10"/>
    <property type="match status" value="1"/>
</dbReference>
<dbReference type="AlphaFoldDB" id="A0A3Q2DMS2"/>
<dbReference type="PROSITE" id="PS50207">
    <property type="entry name" value="CASPASE_P10"/>
    <property type="match status" value="1"/>
</dbReference>
<dbReference type="PROSITE" id="PS50208">
    <property type="entry name" value="CASPASE_P20"/>
    <property type="match status" value="1"/>
</dbReference>
<dbReference type="InterPro" id="IPR011600">
    <property type="entry name" value="Pept_C14_caspase"/>
</dbReference>
<comment type="subcellular location">
    <subcellularLocation>
        <location evidence="2">Cytoplasm</location>
    </subcellularLocation>
    <subcellularLocation>
        <location evidence="1">Nucleus</location>
    </subcellularLocation>
</comment>
<dbReference type="GO" id="GO:0004197">
    <property type="term" value="F:cysteine-type endopeptidase activity"/>
    <property type="evidence" value="ECO:0007669"/>
    <property type="project" value="InterPro"/>
</dbReference>
<dbReference type="RefSeq" id="XP_015225992.1">
    <property type="nucleotide sequence ID" value="XM_015370506.1"/>
</dbReference>
<evidence type="ECO:0000256" key="3">
    <source>
        <dbReference type="ARBA" id="ARBA00010134"/>
    </source>
</evidence>
<keyword evidence="8" id="KW-0677">Repeat</keyword>
<dbReference type="PROSITE" id="PS01121">
    <property type="entry name" value="CASPASE_HIS"/>
    <property type="match status" value="1"/>
</dbReference>
<dbReference type="PRINTS" id="PR00376">
    <property type="entry name" value="IL1BCENZYME"/>
</dbReference>
<keyword evidence="9" id="KW-0378">Hydrolase</keyword>
<evidence type="ECO:0000256" key="12">
    <source>
        <dbReference type="ARBA" id="ARBA00023242"/>
    </source>
</evidence>
<keyword evidence="7" id="KW-0053">Apoptosis</keyword>
<dbReference type="Ensembl" id="ENSCVAT00000012920.1">
    <property type="protein sequence ID" value="ENSCVAP00000021001.1"/>
    <property type="gene ID" value="ENSCVAG00000000083.1"/>
</dbReference>
<evidence type="ECO:0000259" key="18">
    <source>
        <dbReference type="PROSITE" id="PS50207"/>
    </source>
</evidence>
<evidence type="ECO:0000256" key="15">
    <source>
        <dbReference type="ARBA" id="ARBA00068172"/>
    </source>
</evidence>
<evidence type="ECO:0000256" key="16">
    <source>
        <dbReference type="RuleBase" id="RU003971"/>
    </source>
</evidence>